<gene>
    <name evidence="9" type="ORF">P4O66_007128</name>
</gene>
<feature type="region of interest" description="Disordered" evidence="6">
    <location>
        <begin position="541"/>
        <end position="566"/>
    </location>
</feature>
<accession>A0AAD8ZIS4</accession>
<dbReference type="SUPFAM" id="SSF55550">
    <property type="entry name" value="SH2 domain"/>
    <property type="match status" value="1"/>
</dbReference>
<evidence type="ECO:0000313" key="9">
    <source>
        <dbReference type="EMBL" id="KAK1798848.1"/>
    </source>
</evidence>
<evidence type="ECO:0000256" key="1">
    <source>
        <dbReference type="ARBA" id="ARBA00006937"/>
    </source>
</evidence>
<dbReference type="PANTHER" id="PTHR16181:SF17">
    <property type="entry name" value="FAMILY WITH SEQUENCE SIMILARITY 83 MEMBER FB"/>
    <property type="match status" value="1"/>
</dbReference>
<dbReference type="SUPFAM" id="SSF50044">
    <property type="entry name" value="SH3-domain"/>
    <property type="match status" value="1"/>
</dbReference>
<evidence type="ECO:0000259" key="7">
    <source>
        <dbReference type="PROSITE" id="PS50001"/>
    </source>
</evidence>
<dbReference type="CDD" id="cd09941">
    <property type="entry name" value="SH2_Grb2_like"/>
    <property type="match status" value="1"/>
</dbReference>
<dbReference type="InterPro" id="IPR001452">
    <property type="entry name" value="SH3_domain"/>
</dbReference>
<feature type="region of interest" description="Disordered" evidence="6">
    <location>
        <begin position="849"/>
        <end position="1048"/>
    </location>
</feature>
<evidence type="ECO:0000256" key="3">
    <source>
        <dbReference type="ARBA" id="ARBA00023288"/>
    </source>
</evidence>
<dbReference type="Proteomes" id="UP001239994">
    <property type="component" value="Unassembled WGS sequence"/>
</dbReference>
<dbReference type="InterPro" id="IPR050944">
    <property type="entry name" value="FAM83"/>
</dbReference>
<feature type="domain" description="SH2" evidence="7">
    <location>
        <begin position="276"/>
        <end position="371"/>
    </location>
</feature>
<feature type="compositionally biased region" description="Basic residues" evidence="6">
    <location>
        <begin position="951"/>
        <end position="962"/>
    </location>
</feature>
<evidence type="ECO:0008006" key="11">
    <source>
        <dbReference type="Google" id="ProtNLM"/>
    </source>
</evidence>
<dbReference type="SUPFAM" id="SSF56024">
    <property type="entry name" value="Phospholipase D/nuclease"/>
    <property type="match status" value="1"/>
</dbReference>
<reference evidence="9" key="1">
    <citation type="submission" date="2023-03" db="EMBL/GenBank/DDBJ databases">
        <title>Electrophorus voltai genome.</title>
        <authorList>
            <person name="Bian C."/>
        </authorList>
    </citation>
    <scope>NUCLEOTIDE SEQUENCE</scope>
    <source>
        <strain evidence="9">CB-2022</strain>
        <tissue evidence="9">Muscle</tissue>
    </source>
</reference>
<feature type="region of interest" description="Disordered" evidence="6">
    <location>
        <begin position="393"/>
        <end position="431"/>
    </location>
</feature>
<dbReference type="Pfam" id="PF00017">
    <property type="entry name" value="SH2"/>
    <property type="match status" value="1"/>
</dbReference>
<dbReference type="InterPro" id="IPR036860">
    <property type="entry name" value="SH2_dom_sf"/>
</dbReference>
<dbReference type="Gene3D" id="3.30.505.10">
    <property type="entry name" value="SH2 domain"/>
    <property type="match status" value="1"/>
</dbReference>
<evidence type="ECO:0000256" key="5">
    <source>
        <dbReference type="PROSITE-ProRule" id="PRU00192"/>
    </source>
</evidence>
<dbReference type="InterPro" id="IPR012461">
    <property type="entry name" value="SACK1"/>
</dbReference>
<comment type="similarity">
    <text evidence="1">Belongs to the FAM83 family.</text>
</comment>
<dbReference type="Pfam" id="PF14604">
    <property type="entry name" value="SH3_9"/>
    <property type="match status" value="1"/>
</dbReference>
<dbReference type="Pfam" id="PF07894">
    <property type="entry name" value="SACK1"/>
    <property type="match status" value="1"/>
</dbReference>
<comment type="caution">
    <text evidence="9">The sequence shown here is derived from an EMBL/GenBank/DDBJ whole genome shotgun (WGS) entry which is preliminary data.</text>
</comment>
<dbReference type="EMBL" id="JAROKS010000012">
    <property type="protein sequence ID" value="KAK1798848.1"/>
    <property type="molecule type" value="Genomic_DNA"/>
</dbReference>
<dbReference type="GO" id="GO:0007165">
    <property type="term" value="P:signal transduction"/>
    <property type="evidence" value="ECO:0007669"/>
    <property type="project" value="TreeGrafter"/>
</dbReference>
<protein>
    <recommendedName>
        <fullName evidence="11">SH2 domain-containing protein</fullName>
    </recommendedName>
</protein>
<name>A0AAD8ZIS4_9TELE</name>
<dbReference type="SMART" id="SM00252">
    <property type="entry name" value="SH2"/>
    <property type="match status" value="1"/>
</dbReference>
<dbReference type="InterPro" id="IPR000980">
    <property type="entry name" value="SH2"/>
</dbReference>
<evidence type="ECO:0000256" key="4">
    <source>
        <dbReference type="PROSITE-ProRule" id="PRU00191"/>
    </source>
</evidence>
<proteinExistence type="inferred from homology"/>
<evidence type="ECO:0000259" key="8">
    <source>
        <dbReference type="PROSITE" id="PS50002"/>
    </source>
</evidence>
<feature type="compositionally biased region" description="Polar residues" evidence="6">
    <location>
        <begin position="939"/>
        <end position="949"/>
    </location>
</feature>
<keyword evidence="4" id="KW-0727">SH2 domain</keyword>
<dbReference type="SMART" id="SM00326">
    <property type="entry name" value="SH3"/>
    <property type="match status" value="1"/>
</dbReference>
<dbReference type="PANTHER" id="PTHR16181">
    <property type="entry name" value="PROTEIN FAM83A-RELATED"/>
    <property type="match status" value="1"/>
</dbReference>
<evidence type="ECO:0000256" key="2">
    <source>
        <dbReference type="ARBA" id="ARBA00022443"/>
    </source>
</evidence>
<sequence length="1048" mass="117478">DVGRRVPGLAEVLRDTVSKVRGVAEVLRDTVSKVRGVAEVLRDTVSKVRGVAEVLRDTVSKVRGVAEVLRETGRRVRGIAEVLSETGRRVRGIAEVLRETGRRVPLLTEVLRDTVSKVRSVAEVLRDTVSKPQTTKHRRLQTDGYLAVSHSRYESESTALTRRERLPLLGDIHLVTKSNASWRNTTTVKEQQKETVSTMEAVAKFDFTATAHDELSFRKGDIIKARLNTYYEYLSTNPEPLCQTILGTNDDWYKAEKCGKLGVVPRNYITLNIPSWYQEDTSRFAAESMLMSKPIGAFLIRSSQSSPGEFSMSVRHESDVQHFKVLKDSRGQYFLWTEKFGSLNKLVEYYMSNSISRQTCIRLHTDEQSPVDTGPEHRPLPQNRFNMLSRALPDPGPFPQRGPRMGENQNSRGAVPPCPAPRTGEPLRPPQSLLPQVMARYDFKAEEVDELTFSAALKEARLAAVMAESQLMCMEDGHINEKVPDVKPEFYYSEEQRSALEELLKNGDGAFKTRLREDRVTDFLSAREIKTIRNTFRNYETDEHDEDASQAAGARKAHRQDSTSLRSTYWPQMSDTEVPPLDIGWPSGGFFKGVTRVSVHTHPPKDNGPHIKEVVRRLIQGAGKVIAIVMDLLTDVQILRDLLDAASKRGVPVYIVLDIQGMPHFLDMCNRLCVTSQHLVNIRVRTVRGVGFDMSFGRIPGSLCSKYMLIDGDKVAFGTYSYSWTTSRMDRNMITVLSGQIVDTFDRDFRELYAISDNLNLFKEFNVSRPRTETLTRVTVPKRPTLSTTARFQVSLGERGELKVPAHKYYNPKYLLALGEIDPAATSKNFIDKMEPEAAPVEMAEDRMLTQRGSEEPNELSPLPDQTLDKSRKNMRRFEIKPRILKKTKVKKTEGSNKQCRSPAPSTAATPALTSHMAEPTQGLERGESTPGGGEKPNEPNTSTDLMQNKSSKRFRLFKKKSATPINKMAASNEDTLEVDEQGSSAPCTIGNSVPTNVSAKLTQDFPPTIESTPAKTNAKGPGHQTMNSQEDQGAEDQVHKKKTCILS</sequence>
<feature type="domain" description="SH3" evidence="8">
    <location>
        <begin position="196"/>
        <end position="274"/>
    </location>
</feature>
<keyword evidence="2 5" id="KW-0728">SH3 domain</keyword>
<dbReference type="Gene3D" id="2.30.30.40">
    <property type="entry name" value="SH3 Domains"/>
    <property type="match status" value="1"/>
</dbReference>
<evidence type="ECO:0000313" key="10">
    <source>
        <dbReference type="Proteomes" id="UP001239994"/>
    </source>
</evidence>
<evidence type="ECO:0000256" key="6">
    <source>
        <dbReference type="SAM" id="MobiDB-lite"/>
    </source>
</evidence>
<organism evidence="9 10">
    <name type="scientific">Electrophorus voltai</name>
    <dbReference type="NCBI Taxonomy" id="2609070"/>
    <lineage>
        <taxon>Eukaryota</taxon>
        <taxon>Metazoa</taxon>
        <taxon>Chordata</taxon>
        <taxon>Craniata</taxon>
        <taxon>Vertebrata</taxon>
        <taxon>Euteleostomi</taxon>
        <taxon>Actinopterygii</taxon>
        <taxon>Neopterygii</taxon>
        <taxon>Teleostei</taxon>
        <taxon>Ostariophysi</taxon>
        <taxon>Gymnotiformes</taxon>
        <taxon>Gymnotoidei</taxon>
        <taxon>Gymnotidae</taxon>
        <taxon>Electrophorus</taxon>
    </lineage>
</organism>
<dbReference type="Gene3D" id="3.30.870.10">
    <property type="entry name" value="Endonuclease Chain A"/>
    <property type="match status" value="1"/>
</dbReference>
<dbReference type="GO" id="GO:0019901">
    <property type="term" value="F:protein kinase binding"/>
    <property type="evidence" value="ECO:0007669"/>
    <property type="project" value="TreeGrafter"/>
</dbReference>
<dbReference type="PROSITE" id="PS50002">
    <property type="entry name" value="SH3"/>
    <property type="match status" value="1"/>
</dbReference>
<feature type="compositionally biased region" description="Low complexity" evidence="6">
    <location>
        <begin position="902"/>
        <end position="915"/>
    </location>
</feature>
<feature type="non-terminal residue" evidence="9">
    <location>
        <position position="1048"/>
    </location>
</feature>
<keyword evidence="3" id="KW-0449">Lipoprotein</keyword>
<feature type="compositionally biased region" description="Polar residues" evidence="6">
    <location>
        <begin position="982"/>
        <end position="1002"/>
    </location>
</feature>
<dbReference type="PROSITE" id="PS50001">
    <property type="entry name" value="SH2"/>
    <property type="match status" value="1"/>
</dbReference>
<dbReference type="InterPro" id="IPR036028">
    <property type="entry name" value="SH3-like_dom_sf"/>
</dbReference>
<dbReference type="PRINTS" id="PR00401">
    <property type="entry name" value="SH2DOMAIN"/>
</dbReference>
<keyword evidence="10" id="KW-1185">Reference proteome</keyword>
<feature type="compositionally biased region" description="Basic and acidic residues" evidence="6">
    <location>
        <begin position="867"/>
        <end position="882"/>
    </location>
</feature>
<dbReference type="AlphaFoldDB" id="A0AAD8ZIS4"/>